<organism evidence="1 2">
    <name type="scientific">Halosolutus amylolyticus</name>
    <dbReference type="NCBI Taxonomy" id="2932267"/>
    <lineage>
        <taxon>Archaea</taxon>
        <taxon>Methanobacteriati</taxon>
        <taxon>Methanobacteriota</taxon>
        <taxon>Stenosarchaea group</taxon>
        <taxon>Halobacteria</taxon>
        <taxon>Halobacteriales</taxon>
        <taxon>Natrialbaceae</taxon>
        <taxon>Halosolutus</taxon>
    </lineage>
</organism>
<accession>A0ABD5PRY9</accession>
<dbReference type="AlphaFoldDB" id="A0ABD5PRY9"/>
<comment type="caution">
    <text evidence="1">The sequence shown here is derived from an EMBL/GenBank/DDBJ whole genome shotgun (WGS) entry which is preliminary data.</text>
</comment>
<reference evidence="1 2" key="1">
    <citation type="journal article" date="2019" name="Int. J. Syst. Evol. Microbiol.">
        <title>The Global Catalogue of Microorganisms (GCM) 10K type strain sequencing project: providing services to taxonomists for standard genome sequencing and annotation.</title>
        <authorList>
            <consortium name="The Broad Institute Genomics Platform"/>
            <consortium name="The Broad Institute Genome Sequencing Center for Infectious Disease"/>
            <person name="Wu L."/>
            <person name="Ma J."/>
        </authorList>
    </citation>
    <scope>NUCLEOTIDE SEQUENCE [LARGE SCALE GENOMIC DNA]</scope>
    <source>
        <strain evidence="1 2">WLHS5</strain>
    </source>
</reference>
<dbReference type="EMBL" id="JBHSFA010000007">
    <property type="protein sequence ID" value="MFC4543065.1"/>
    <property type="molecule type" value="Genomic_DNA"/>
</dbReference>
<proteinExistence type="predicted"/>
<sequence length="104" mass="12163">MMGYDNEEPLAVWEAFLLPNWRWEAYEKTEENLYLGRVRSPNTYGRWEYGSFSREQLETAGAYRVDISVDSDKKLFPDGGYKLTRVVETEFEAFQESGDGLFGR</sequence>
<dbReference type="RefSeq" id="WP_250140249.1">
    <property type="nucleotide sequence ID" value="NZ_JALIQP010000002.1"/>
</dbReference>
<gene>
    <name evidence="1" type="ORF">ACFO5R_14140</name>
</gene>
<evidence type="ECO:0000313" key="2">
    <source>
        <dbReference type="Proteomes" id="UP001595898"/>
    </source>
</evidence>
<protein>
    <submittedName>
        <fullName evidence="1">Uncharacterized protein</fullName>
    </submittedName>
</protein>
<name>A0ABD5PRY9_9EURY</name>
<evidence type="ECO:0000313" key="1">
    <source>
        <dbReference type="EMBL" id="MFC4543065.1"/>
    </source>
</evidence>
<dbReference type="Proteomes" id="UP001595898">
    <property type="component" value="Unassembled WGS sequence"/>
</dbReference>
<keyword evidence="2" id="KW-1185">Reference proteome</keyword>